<name>A0A1C7MCS2_GRIFR</name>
<evidence type="ECO:0000259" key="4">
    <source>
        <dbReference type="Pfam" id="PF00561"/>
    </source>
</evidence>
<dbReference type="OMA" id="MAAPDLC"/>
<evidence type="ECO:0000256" key="3">
    <source>
        <dbReference type="SAM" id="SignalP"/>
    </source>
</evidence>
<dbReference type="InterPro" id="IPR051601">
    <property type="entry name" value="Serine_prot/Carboxylest_S33"/>
</dbReference>
<evidence type="ECO:0000313" key="6">
    <source>
        <dbReference type="EMBL" id="OBZ74705.1"/>
    </source>
</evidence>
<dbReference type="InterPro" id="IPR000073">
    <property type="entry name" value="AB_hydrolase_1"/>
</dbReference>
<reference evidence="6 7" key="1">
    <citation type="submission" date="2016-03" db="EMBL/GenBank/DDBJ databases">
        <title>Whole genome sequencing of Grifola frondosa 9006-11.</title>
        <authorList>
            <person name="Min B."/>
            <person name="Park H."/>
            <person name="Kim J.-G."/>
            <person name="Cho H."/>
            <person name="Oh Y.-L."/>
            <person name="Kong W.-S."/>
            <person name="Choi I.-G."/>
        </authorList>
    </citation>
    <scope>NUCLEOTIDE SEQUENCE [LARGE SCALE GENOMIC DNA]</scope>
    <source>
        <strain evidence="6 7">9006-11</strain>
    </source>
</reference>
<comment type="caution">
    <text evidence="6">The sequence shown here is derived from an EMBL/GenBank/DDBJ whole genome shotgun (WGS) entry which is preliminary data.</text>
</comment>
<evidence type="ECO:0000259" key="5">
    <source>
        <dbReference type="Pfam" id="PF08386"/>
    </source>
</evidence>
<keyword evidence="3" id="KW-0732">Signal</keyword>
<keyword evidence="7" id="KW-1185">Reference proteome</keyword>
<dbReference type="Pfam" id="PF08386">
    <property type="entry name" value="Abhydrolase_4"/>
    <property type="match status" value="1"/>
</dbReference>
<dbReference type="Proteomes" id="UP000092993">
    <property type="component" value="Unassembled WGS sequence"/>
</dbReference>
<evidence type="ECO:0000313" key="7">
    <source>
        <dbReference type="Proteomes" id="UP000092993"/>
    </source>
</evidence>
<proteinExistence type="inferred from homology"/>
<protein>
    <recommendedName>
        <fullName evidence="8">Alpha/beta-hydrolase</fullName>
    </recommendedName>
</protein>
<dbReference type="InterPro" id="IPR029058">
    <property type="entry name" value="AB_hydrolase_fold"/>
</dbReference>
<feature type="domain" description="AB hydrolase-1" evidence="4">
    <location>
        <begin position="95"/>
        <end position="267"/>
    </location>
</feature>
<feature type="chain" id="PRO_5008889063" description="Alpha/beta-hydrolase" evidence="3">
    <location>
        <begin position="19"/>
        <end position="584"/>
    </location>
</feature>
<keyword evidence="2" id="KW-0378">Hydrolase</keyword>
<dbReference type="PANTHER" id="PTHR43248">
    <property type="entry name" value="2-SUCCINYL-6-HYDROXY-2,4-CYCLOHEXADIENE-1-CARBOXYLATE SYNTHASE"/>
    <property type="match status" value="1"/>
</dbReference>
<dbReference type="GO" id="GO:0016787">
    <property type="term" value="F:hydrolase activity"/>
    <property type="evidence" value="ECO:0007669"/>
    <property type="project" value="UniProtKB-KW"/>
</dbReference>
<dbReference type="STRING" id="5627.A0A1C7MCS2"/>
<evidence type="ECO:0000256" key="2">
    <source>
        <dbReference type="ARBA" id="ARBA00022801"/>
    </source>
</evidence>
<comment type="similarity">
    <text evidence="1">Belongs to the peptidase S33 family.</text>
</comment>
<sequence>MIYSTTLTIFSVVFGVLAGRPNLEDSKDMLRVRDMQSGIEWGSCDVETVTVTNPNLTCGFFEIPLDYHNSSAGNGRIFVVKMNATLERRGTLFTNPGGPGGPGVDWVDGTGEELLNFTGGHYDIVSWDPRGVGPASIPGEVYCFDNTTDYKAFWNGSIELTGIEMTRNFTNQTDLDNLFSQASVMDQKYRELGQRCLQHQNGTYLKYIGTAATARDMAALADALDGPGSPVNYWGISYGSVLGSWFANMFPERVGHFIIDGVVNTPALAVREPYTYWGTEIGLSDTVFDGFATGCALSGPQGCNLTSAGQSGTDVMDYIESALVAAHDATLANRSVPVTSAMLRQSLFVAMYSPSGWQDFANQILAINISQVAEESNHSLPPGFLTKTVERRSLGTISKREILTGVSYADPAILCSDSIDADNSTMEDVFNAIVNITRTTSPMFGARWPVDAFYCPFWPVRAVERYTGPFNSSLANPILVIGNTDDPITPFEGAQTVAGLLGDKATLIRQNGFGHTSFAEYSSCVINIVRAYMENGTVPLGDDTVCDIDNSFELFPGVTTAAVLANITNIGGNISASAASDGTF</sequence>
<feature type="domain" description="Peptidase S33 tripeptidyl aminopeptidase-like C-terminal" evidence="5">
    <location>
        <begin position="441"/>
        <end position="546"/>
    </location>
</feature>
<dbReference type="AlphaFoldDB" id="A0A1C7MCS2"/>
<dbReference type="PANTHER" id="PTHR43248:SF25">
    <property type="entry name" value="AB HYDROLASE-1 DOMAIN-CONTAINING PROTEIN-RELATED"/>
    <property type="match status" value="1"/>
</dbReference>
<dbReference type="Pfam" id="PF00561">
    <property type="entry name" value="Abhydrolase_1"/>
    <property type="match status" value="1"/>
</dbReference>
<dbReference type="OrthoDB" id="425534at2759"/>
<dbReference type="SUPFAM" id="SSF53474">
    <property type="entry name" value="alpha/beta-Hydrolases"/>
    <property type="match status" value="1"/>
</dbReference>
<dbReference type="Gene3D" id="3.40.50.1820">
    <property type="entry name" value="alpha/beta hydrolase"/>
    <property type="match status" value="1"/>
</dbReference>
<feature type="signal peptide" evidence="3">
    <location>
        <begin position="1"/>
        <end position="18"/>
    </location>
</feature>
<organism evidence="6 7">
    <name type="scientific">Grifola frondosa</name>
    <name type="common">Maitake</name>
    <name type="synonym">Polyporus frondosus</name>
    <dbReference type="NCBI Taxonomy" id="5627"/>
    <lineage>
        <taxon>Eukaryota</taxon>
        <taxon>Fungi</taxon>
        <taxon>Dikarya</taxon>
        <taxon>Basidiomycota</taxon>
        <taxon>Agaricomycotina</taxon>
        <taxon>Agaricomycetes</taxon>
        <taxon>Polyporales</taxon>
        <taxon>Grifolaceae</taxon>
        <taxon>Grifola</taxon>
    </lineage>
</organism>
<dbReference type="EMBL" id="LUGG01000005">
    <property type="protein sequence ID" value="OBZ74705.1"/>
    <property type="molecule type" value="Genomic_DNA"/>
</dbReference>
<gene>
    <name evidence="6" type="ORF">A0H81_05705</name>
</gene>
<evidence type="ECO:0008006" key="8">
    <source>
        <dbReference type="Google" id="ProtNLM"/>
    </source>
</evidence>
<evidence type="ECO:0000256" key="1">
    <source>
        <dbReference type="ARBA" id="ARBA00010088"/>
    </source>
</evidence>
<accession>A0A1C7MCS2</accession>
<dbReference type="InterPro" id="IPR013595">
    <property type="entry name" value="Pept_S33_TAP-like_C"/>
</dbReference>